<dbReference type="eggNOG" id="COG2114">
    <property type="taxonomic scope" value="Bacteria"/>
</dbReference>
<reference evidence="1" key="3">
    <citation type="submission" date="2010-07" db="EMBL/GenBank/DDBJ databases">
        <authorList>
            <person name="Genoscope - CEA"/>
        </authorList>
    </citation>
    <scope>NUCLEOTIDE SEQUENCE</scope>
    <source>
        <strain evidence="1">3As</strain>
    </source>
</reference>
<name>D6CUQ4_THIA3</name>
<keyword evidence="4" id="KW-1185">Reference proteome</keyword>
<dbReference type="EMBL" id="CTRI01000030">
    <property type="protein sequence ID" value="CQR39103.1"/>
    <property type="molecule type" value="Genomic_DNA"/>
</dbReference>
<dbReference type="HOGENOM" id="CLU_1359879_0_0_4"/>
<reference evidence="2 4" key="4">
    <citation type="submission" date="2015-03" db="EMBL/GenBank/DDBJ databases">
        <authorList>
            <person name="Regsiter A."/>
            <person name="william w."/>
        </authorList>
    </citation>
    <scope>NUCLEOTIDE SEQUENCE [LARGE SCALE GENOMIC DNA]</scope>
    <source>
        <strain evidence="2 4">CB1</strain>
    </source>
</reference>
<dbReference type="Proteomes" id="UP000002372">
    <property type="component" value="Chromosome"/>
</dbReference>
<sequence length="201" mass="21794">MLAFWKKSARSSPPLVALSADVPPVHTLFLTLGEGKAREVLQRGVQRLAHLAAAQGGMVMRADSTSLLALFEQAEAALRCARALRRDLALWVRPIAQEVDVHVDIGLSWGLVHGHPPDYEGPTLTQAQTLAAAAEGGQILLDAALVQQLPVALRQSLQHVHRVDPEFGLTEAWLDLTADDARATDPLWLHLQPAKGEPSRL</sequence>
<dbReference type="KEGG" id="thi:THI_2390"/>
<protein>
    <submittedName>
        <fullName evidence="1">Adenylate cyclase</fullName>
    </submittedName>
</protein>
<organism evidence="1 3">
    <name type="scientific">Thiomonas arsenitoxydans (strain DSM 22701 / CIP 110005 / 3As)</name>
    <dbReference type="NCBI Taxonomy" id="426114"/>
    <lineage>
        <taxon>Bacteria</taxon>
        <taxon>Pseudomonadati</taxon>
        <taxon>Pseudomonadota</taxon>
        <taxon>Betaproteobacteria</taxon>
        <taxon>Burkholderiales</taxon>
        <taxon>Thiomonas</taxon>
    </lineage>
</organism>
<reference evidence="3" key="2">
    <citation type="journal article" date="2010" name="PLoS Genet.">
        <title>Structure, function, and evolution of the Thiomonas spp. genome.</title>
        <authorList>
            <person name="Arsene-Ploetze F."/>
            <person name="Koechler S."/>
            <person name="Marchal M."/>
            <person name="Coppee J.Y."/>
            <person name="Chandler M."/>
            <person name="Bonnefoy V."/>
            <person name="Brochier-Armanet C."/>
            <person name="Barakat M."/>
            <person name="Barbe V."/>
            <person name="Battaglia-Brunet F."/>
            <person name="Bruneel O."/>
            <person name="Bryan C.G."/>
            <person name="Cleiss-Arnold J."/>
            <person name="Cruveiller S."/>
            <person name="Erhardt M."/>
            <person name="Heinrich-Salmeron A."/>
            <person name="Hommais F."/>
            <person name="Joulian C."/>
            <person name="Krin E."/>
            <person name="Lieutaud A."/>
            <person name="Lievremont D."/>
            <person name="Michel C."/>
            <person name="Muller D."/>
            <person name="Ortet P."/>
            <person name="Proux C."/>
            <person name="Siguier P."/>
            <person name="Roche D."/>
            <person name="Rouy Z."/>
            <person name="Salvignol G."/>
            <person name="Slyemi D."/>
            <person name="Talla E."/>
            <person name="Weiss S."/>
            <person name="Weissenbach J."/>
            <person name="Medigue C."/>
            <person name="Bertin P.N."/>
        </authorList>
    </citation>
    <scope>NUCLEOTIDE SEQUENCE [LARGE SCALE GENOMIC DNA]</scope>
    <source>
        <strain evidence="3">DSM 22701 / CIP 110005 / 3As</strain>
    </source>
</reference>
<evidence type="ECO:0000313" key="3">
    <source>
        <dbReference type="Proteomes" id="UP000002372"/>
    </source>
</evidence>
<accession>D6CUQ4</accession>
<dbReference type="InterPro" id="IPR029787">
    <property type="entry name" value="Nucleotide_cyclase"/>
</dbReference>
<gene>
    <name evidence="1" type="ordered locus">THI_2390</name>
    <name evidence="2" type="ORF">THICB1_80142</name>
</gene>
<dbReference type="Gene3D" id="3.30.70.1230">
    <property type="entry name" value="Nucleotide cyclase"/>
    <property type="match status" value="1"/>
</dbReference>
<dbReference type="RefSeq" id="WP_013106316.1">
    <property type="nucleotide sequence ID" value="NC_014145.1"/>
</dbReference>
<evidence type="ECO:0000313" key="4">
    <source>
        <dbReference type="Proteomes" id="UP000078599"/>
    </source>
</evidence>
<evidence type="ECO:0000313" key="2">
    <source>
        <dbReference type="EMBL" id="CQR39103.1"/>
    </source>
</evidence>
<reference key="1">
    <citation type="submission" date="2009-07" db="EMBL/GenBank/DDBJ databases">
        <authorList>
            <person name="Genoscope - CEA"/>
        </authorList>
    </citation>
    <scope>NUCLEOTIDE SEQUENCE</scope>
    <source>
        <strain>3As</strain>
    </source>
</reference>
<proteinExistence type="predicted"/>
<dbReference type="EMBL" id="FP475956">
    <property type="protein sequence ID" value="CAZ89023.1"/>
    <property type="molecule type" value="Genomic_DNA"/>
</dbReference>
<dbReference type="Proteomes" id="UP000078599">
    <property type="component" value="Unassembled WGS sequence"/>
</dbReference>
<dbReference type="SUPFAM" id="SSF55073">
    <property type="entry name" value="Nucleotide cyclase"/>
    <property type="match status" value="1"/>
</dbReference>
<evidence type="ECO:0000313" key="1">
    <source>
        <dbReference type="EMBL" id="CAZ89023.1"/>
    </source>
</evidence>
<dbReference type="AlphaFoldDB" id="D6CUQ4"/>